<accession>A0A315Z7A4</accession>
<gene>
    <name evidence="1" type="ORF">BC781_10781</name>
</gene>
<reference evidence="1 2" key="1">
    <citation type="submission" date="2018-03" db="EMBL/GenBank/DDBJ databases">
        <title>Genomic Encyclopedia of Archaeal and Bacterial Type Strains, Phase II (KMG-II): from individual species to whole genera.</title>
        <authorList>
            <person name="Goeker M."/>
        </authorList>
    </citation>
    <scope>NUCLEOTIDE SEQUENCE [LARGE SCALE GENOMIC DNA]</scope>
    <source>
        <strain evidence="1 2">DSM 28229</strain>
    </source>
</reference>
<dbReference type="AlphaFoldDB" id="A0A315Z7A4"/>
<protein>
    <submittedName>
        <fullName evidence="1">Uncharacterized protein</fullName>
    </submittedName>
</protein>
<evidence type="ECO:0000313" key="1">
    <source>
        <dbReference type="EMBL" id="PWJ38491.1"/>
    </source>
</evidence>
<evidence type="ECO:0000313" key="2">
    <source>
        <dbReference type="Proteomes" id="UP000245535"/>
    </source>
</evidence>
<organism evidence="1 2">
    <name type="scientific">Sediminitomix flava</name>
    <dbReference type="NCBI Taxonomy" id="379075"/>
    <lineage>
        <taxon>Bacteria</taxon>
        <taxon>Pseudomonadati</taxon>
        <taxon>Bacteroidota</taxon>
        <taxon>Cytophagia</taxon>
        <taxon>Cytophagales</taxon>
        <taxon>Flammeovirgaceae</taxon>
        <taxon>Sediminitomix</taxon>
    </lineage>
</organism>
<name>A0A315Z7A4_SEDFL</name>
<dbReference type="EMBL" id="QGDO01000007">
    <property type="protein sequence ID" value="PWJ38491.1"/>
    <property type="molecule type" value="Genomic_DNA"/>
</dbReference>
<keyword evidence="2" id="KW-1185">Reference proteome</keyword>
<dbReference type="Proteomes" id="UP000245535">
    <property type="component" value="Unassembled WGS sequence"/>
</dbReference>
<comment type="caution">
    <text evidence="1">The sequence shown here is derived from an EMBL/GenBank/DDBJ whole genome shotgun (WGS) entry which is preliminary data.</text>
</comment>
<sequence>MKTLIDEINVKLQLDEVNKVIELLFSGKVETSDYQFAYNHLLTYAELEEISSFIINEKNGDIPTEAKAWRLGVFFPKLVAKIGRELNLVFISESGSKRSLSLKTFEKMLEKISKRLKLTFSQNEESARKFLIDKRKNG</sequence>
<proteinExistence type="predicted"/>
<dbReference type="RefSeq" id="WP_109621604.1">
    <property type="nucleotide sequence ID" value="NZ_QGDO01000007.1"/>
</dbReference>